<dbReference type="GO" id="GO:0008236">
    <property type="term" value="F:serine-type peptidase activity"/>
    <property type="evidence" value="ECO:0007669"/>
    <property type="project" value="UniProtKB-KW"/>
</dbReference>
<dbReference type="GO" id="GO:0006508">
    <property type="term" value="P:proteolysis"/>
    <property type="evidence" value="ECO:0007669"/>
    <property type="project" value="UniProtKB-KW"/>
</dbReference>
<dbReference type="PANTHER" id="PTHR32060:SF30">
    <property type="entry name" value="CARBOXY-TERMINAL PROCESSING PROTEASE CTPA"/>
    <property type="match status" value="1"/>
</dbReference>
<evidence type="ECO:0000256" key="2">
    <source>
        <dbReference type="ARBA" id="ARBA00022670"/>
    </source>
</evidence>
<sequence length="432" mass="47429">MSLFKHIQTIIASVLLVILGSFGGYYFGVRGYEVNLKKDVRQIEIINKEAELPKSVDFSRFWTVWDDVNQSHISHPFDPNELVSGAIKGMVEAIGDPYTSYLDTQQNIEITASLNGEYEGIGAQLGFDEESRLIIVAPLDGSPAYFIGIKAGDRILQIEGEDTTGISIEEAVNKIRGKAGTVSTLTLFRKGTSDPFEIKITRDKIKVDSVTWEDKGDGIAYIRLSRFGDTTNQEWAKVANEIVQQMPNLKGIVLDVRNNPGGYLESAVYVGSEFVSKGVVVKESFSDGTMNEFQVDHAGLFTDNKLLVAVLINEGSASASEIVAGSLKESRGALLVGARSFGKGTVQKSEEYTDGAALHVTIAKWLTPKGNWVDKHNSKFADSVYNTKDENGKEIIGGLKPDYEVNFTDEDITAEKDVQLEKAIEVLRPVLE</sequence>
<dbReference type="PROSITE" id="PS50106">
    <property type="entry name" value="PDZ"/>
    <property type="match status" value="1"/>
</dbReference>
<dbReference type="InterPro" id="IPR005151">
    <property type="entry name" value="Tail-specific_protease"/>
</dbReference>
<dbReference type="Pfam" id="PF22694">
    <property type="entry name" value="CtpB_N-like"/>
    <property type="match status" value="1"/>
</dbReference>
<keyword evidence="4 5" id="KW-0720">Serine protease</keyword>
<keyword evidence="6" id="KW-1133">Transmembrane helix</keyword>
<dbReference type="NCBIfam" id="TIGR00225">
    <property type="entry name" value="prc"/>
    <property type="match status" value="1"/>
</dbReference>
<reference evidence="8 9" key="1">
    <citation type="journal article" date="2016" name="Nat. Commun.">
        <title>Thousands of microbial genomes shed light on interconnected biogeochemical processes in an aquifer system.</title>
        <authorList>
            <person name="Anantharaman K."/>
            <person name="Brown C.T."/>
            <person name="Hug L.A."/>
            <person name="Sharon I."/>
            <person name="Castelle C.J."/>
            <person name="Probst A.J."/>
            <person name="Thomas B.C."/>
            <person name="Singh A."/>
            <person name="Wilkins M.J."/>
            <person name="Karaoz U."/>
            <person name="Brodie E.L."/>
            <person name="Williams K.H."/>
            <person name="Hubbard S.S."/>
            <person name="Banfield J.F."/>
        </authorList>
    </citation>
    <scope>NUCLEOTIDE SEQUENCE [LARGE SCALE GENOMIC DNA]</scope>
</reference>
<keyword evidence="6" id="KW-0812">Transmembrane</keyword>
<evidence type="ECO:0000256" key="1">
    <source>
        <dbReference type="ARBA" id="ARBA00009179"/>
    </source>
</evidence>
<dbReference type="SUPFAM" id="SSF50156">
    <property type="entry name" value="PDZ domain-like"/>
    <property type="match status" value="1"/>
</dbReference>
<dbReference type="InterPro" id="IPR001478">
    <property type="entry name" value="PDZ"/>
</dbReference>
<dbReference type="CDD" id="cd06782">
    <property type="entry name" value="cpPDZ_CPP-like"/>
    <property type="match status" value="1"/>
</dbReference>
<dbReference type="Gene3D" id="3.30.750.44">
    <property type="match status" value="1"/>
</dbReference>
<dbReference type="GO" id="GO:0030288">
    <property type="term" value="C:outer membrane-bounded periplasmic space"/>
    <property type="evidence" value="ECO:0007669"/>
    <property type="project" value="TreeGrafter"/>
</dbReference>
<dbReference type="FunFam" id="2.30.42.10:FF:000063">
    <property type="entry name" value="Peptidase, S41 family"/>
    <property type="match status" value="1"/>
</dbReference>
<dbReference type="Pfam" id="PF17820">
    <property type="entry name" value="PDZ_6"/>
    <property type="match status" value="1"/>
</dbReference>
<protein>
    <recommendedName>
        <fullName evidence="7">PDZ domain-containing protein</fullName>
    </recommendedName>
</protein>
<feature type="transmembrane region" description="Helical" evidence="6">
    <location>
        <begin position="6"/>
        <end position="28"/>
    </location>
</feature>
<evidence type="ECO:0000256" key="6">
    <source>
        <dbReference type="SAM" id="Phobius"/>
    </source>
</evidence>
<dbReference type="GO" id="GO:0007165">
    <property type="term" value="P:signal transduction"/>
    <property type="evidence" value="ECO:0007669"/>
    <property type="project" value="TreeGrafter"/>
</dbReference>
<accession>A0A1F4V338</accession>
<dbReference type="Gene3D" id="3.90.226.10">
    <property type="entry name" value="2-enoyl-CoA Hydratase, Chain A, domain 1"/>
    <property type="match status" value="1"/>
</dbReference>
<gene>
    <name evidence="8" type="ORF">A2982_02860</name>
</gene>
<dbReference type="CDD" id="cd07560">
    <property type="entry name" value="Peptidase_S41_CPP"/>
    <property type="match status" value="1"/>
</dbReference>
<dbReference type="InterPro" id="IPR055210">
    <property type="entry name" value="CtpA/B_N"/>
</dbReference>
<keyword evidence="3 5" id="KW-0378">Hydrolase</keyword>
<keyword evidence="2 5" id="KW-0645">Protease</keyword>
<dbReference type="Gene3D" id="2.30.42.10">
    <property type="match status" value="1"/>
</dbReference>
<evidence type="ECO:0000256" key="3">
    <source>
        <dbReference type="ARBA" id="ARBA00022801"/>
    </source>
</evidence>
<evidence type="ECO:0000256" key="4">
    <source>
        <dbReference type="ARBA" id="ARBA00022825"/>
    </source>
</evidence>
<dbReference type="Pfam" id="PF03572">
    <property type="entry name" value="Peptidase_S41"/>
    <property type="match status" value="1"/>
</dbReference>
<name>A0A1F4V338_UNCKA</name>
<feature type="domain" description="PDZ" evidence="7">
    <location>
        <begin position="107"/>
        <end position="190"/>
    </location>
</feature>
<evidence type="ECO:0000313" key="9">
    <source>
        <dbReference type="Proteomes" id="UP000178771"/>
    </source>
</evidence>
<dbReference type="AlphaFoldDB" id="A0A1F4V338"/>
<dbReference type="InterPro" id="IPR004447">
    <property type="entry name" value="Peptidase_S41A"/>
</dbReference>
<dbReference type="InterPro" id="IPR036034">
    <property type="entry name" value="PDZ_sf"/>
</dbReference>
<dbReference type="SMART" id="SM00245">
    <property type="entry name" value="TSPc"/>
    <property type="match status" value="1"/>
</dbReference>
<dbReference type="GO" id="GO:0004175">
    <property type="term" value="F:endopeptidase activity"/>
    <property type="evidence" value="ECO:0007669"/>
    <property type="project" value="TreeGrafter"/>
</dbReference>
<dbReference type="PANTHER" id="PTHR32060">
    <property type="entry name" value="TAIL-SPECIFIC PROTEASE"/>
    <property type="match status" value="1"/>
</dbReference>
<comment type="caution">
    <text evidence="8">The sequence shown here is derived from an EMBL/GenBank/DDBJ whole genome shotgun (WGS) entry which is preliminary data.</text>
</comment>
<proteinExistence type="inferred from homology"/>
<dbReference type="InterPro" id="IPR029045">
    <property type="entry name" value="ClpP/crotonase-like_dom_sf"/>
</dbReference>
<organism evidence="8 9">
    <name type="scientific">candidate division WWE3 bacterium RIFCSPLOWO2_01_FULL_39_13</name>
    <dbReference type="NCBI Taxonomy" id="1802624"/>
    <lineage>
        <taxon>Bacteria</taxon>
        <taxon>Katanobacteria</taxon>
    </lineage>
</organism>
<dbReference type="Proteomes" id="UP000178771">
    <property type="component" value="Unassembled WGS sequence"/>
</dbReference>
<evidence type="ECO:0000259" key="7">
    <source>
        <dbReference type="PROSITE" id="PS50106"/>
    </source>
</evidence>
<dbReference type="STRING" id="1802624.A2982_02860"/>
<dbReference type="InterPro" id="IPR041489">
    <property type="entry name" value="PDZ_6"/>
</dbReference>
<dbReference type="EMBL" id="MEVH01000022">
    <property type="protein sequence ID" value="OGC51480.1"/>
    <property type="molecule type" value="Genomic_DNA"/>
</dbReference>
<comment type="similarity">
    <text evidence="1 5">Belongs to the peptidase S41A family.</text>
</comment>
<evidence type="ECO:0000313" key="8">
    <source>
        <dbReference type="EMBL" id="OGC51480.1"/>
    </source>
</evidence>
<evidence type="ECO:0000256" key="5">
    <source>
        <dbReference type="RuleBase" id="RU004404"/>
    </source>
</evidence>
<dbReference type="SMART" id="SM00228">
    <property type="entry name" value="PDZ"/>
    <property type="match status" value="1"/>
</dbReference>
<dbReference type="SUPFAM" id="SSF52096">
    <property type="entry name" value="ClpP/crotonase"/>
    <property type="match status" value="1"/>
</dbReference>
<keyword evidence="6" id="KW-0472">Membrane</keyword>